<proteinExistence type="predicted"/>
<sequence length="91" mass="10767">MAKENSNDWLNYLVEETKMRKLKPCKKDKCFQGVVLVPRDDKEAILRRDVIHNEEKISVDYPVEPHPSGLCYFHLKTAQGFFTQKYPLNKR</sequence>
<dbReference type="EMBL" id="MT143925">
    <property type="protein sequence ID" value="QJH92841.1"/>
    <property type="molecule type" value="Genomic_DNA"/>
</dbReference>
<gene>
    <name evidence="1" type="ORF">MM171A02306_0008</name>
</gene>
<protein>
    <submittedName>
        <fullName evidence="1">Uncharacterized protein</fullName>
    </submittedName>
</protein>
<accession>A0A6M3X531</accession>
<name>A0A6M3X531_9ZZZZ</name>
<organism evidence="1">
    <name type="scientific">viral metagenome</name>
    <dbReference type="NCBI Taxonomy" id="1070528"/>
    <lineage>
        <taxon>unclassified sequences</taxon>
        <taxon>metagenomes</taxon>
        <taxon>organismal metagenomes</taxon>
    </lineage>
</organism>
<reference evidence="1" key="1">
    <citation type="submission" date="2020-03" db="EMBL/GenBank/DDBJ databases">
        <title>The deep terrestrial virosphere.</title>
        <authorList>
            <person name="Holmfeldt K."/>
            <person name="Nilsson E."/>
            <person name="Simone D."/>
            <person name="Lopez-Fernandez M."/>
            <person name="Wu X."/>
            <person name="de Brujin I."/>
            <person name="Lundin D."/>
            <person name="Andersson A."/>
            <person name="Bertilsson S."/>
            <person name="Dopson M."/>
        </authorList>
    </citation>
    <scope>NUCLEOTIDE SEQUENCE</scope>
    <source>
        <strain evidence="1">MM171A02306</strain>
    </source>
</reference>
<evidence type="ECO:0000313" key="1">
    <source>
        <dbReference type="EMBL" id="QJH92841.1"/>
    </source>
</evidence>
<dbReference type="AlphaFoldDB" id="A0A6M3X531"/>